<dbReference type="Proteomes" id="UP000297613">
    <property type="component" value="Unassembled WGS sequence"/>
</dbReference>
<feature type="domain" description="Formyl transferase N-terminal" evidence="1">
    <location>
        <begin position="31"/>
        <end position="118"/>
    </location>
</feature>
<dbReference type="EMBL" id="RQGM01000062">
    <property type="protein sequence ID" value="TGL81308.1"/>
    <property type="molecule type" value="Genomic_DNA"/>
</dbReference>
<evidence type="ECO:0000259" key="2">
    <source>
        <dbReference type="Pfam" id="PF21553"/>
    </source>
</evidence>
<accession>A0A6N4R202</accession>
<dbReference type="Pfam" id="PF00551">
    <property type="entry name" value="Formyl_trans_N"/>
    <property type="match status" value="1"/>
</dbReference>
<name>A0A6N4R202_9LEPT</name>
<dbReference type="SUPFAM" id="SSF53328">
    <property type="entry name" value="Formyltransferase"/>
    <property type="match status" value="1"/>
</dbReference>
<dbReference type="Pfam" id="PF21553">
    <property type="entry name" value="Formyl_trans_C_2"/>
    <property type="match status" value="1"/>
</dbReference>
<evidence type="ECO:0000313" key="3">
    <source>
        <dbReference type="EMBL" id="TGL81308.1"/>
    </source>
</evidence>
<dbReference type="SUPFAM" id="SSF50486">
    <property type="entry name" value="FMT C-terminal domain-like"/>
    <property type="match status" value="1"/>
</dbReference>
<proteinExistence type="predicted"/>
<evidence type="ECO:0000313" key="4">
    <source>
        <dbReference type="Proteomes" id="UP000297613"/>
    </source>
</evidence>
<dbReference type="GO" id="GO:0016740">
    <property type="term" value="F:transferase activity"/>
    <property type="evidence" value="ECO:0007669"/>
    <property type="project" value="UniProtKB-KW"/>
</dbReference>
<dbReference type="InterPro" id="IPR011034">
    <property type="entry name" value="Formyl_transferase-like_C_sf"/>
</dbReference>
<dbReference type="Gene3D" id="3.10.25.20">
    <property type="match status" value="1"/>
</dbReference>
<gene>
    <name evidence="3" type="ORF">EHQ83_14910</name>
</gene>
<dbReference type="InterPro" id="IPR049355">
    <property type="entry name" value="Formyl_trans-like_C"/>
</dbReference>
<comment type="caution">
    <text evidence="3">The sequence shown here is derived from an EMBL/GenBank/DDBJ whole genome shotgun (WGS) entry which is preliminary data.</text>
</comment>
<evidence type="ECO:0000259" key="1">
    <source>
        <dbReference type="Pfam" id="PF00551"/>
    </source>
</evidence>
<dbReference type="CDD" id="cd08821">
    <property type="entry name" value="FMT_core_like_1"/>
    <property type="match status" value="1"/>
</dbReference>
<dbReference type="InterPro" id="IPR036477">
    <property type="entry name" value="Formyl_transf_N_sf"/>
</dbReference>
<dbReference type="Gene3D" id="3.40.50.170">
    <property type="entry name" value="Formyl transferase, N-terminal domain"/>
    <property type="match status" value="1"/>
</dbReference>
<reference evidence="3 4" key="1">
    <citation type="journal article" date="2019" name="PLoS Negl. Trop. Dis.">
        <title>Revisiting the worldwide diversity of Leptospira species in the environment.</title>
        <authorList>
            <person name="Vincent A.T."/>
            <person name="Schiettekatte O."/>
            <person name="Bourhy P."/>
            <person name="Veyrier F.J."/>
            <person name="Picardeau M."/>
        </authorList>
    </citation>
    <scope>NUCLEOTIDE SEQUENCE [LARGE SCALE GENOMIC DNA]</scope>
    <source>
        <strain evidence="3 4">201702445</strain>
    </source>
</reference>
<dbReference type="InterPro" id="IPR002376">
    <property type="entry name" value="Formyl_transf_N"/>
</dbReference>
<organism evidence="3 4">
    <name type="scientific">Leptospira yasudae</name>
    <dbReference type="NCBI Taxonomy" id="2202201"/>
    <lineage>
        <taxon>Bacteria</taxon>
        <taxon>Pseudomonadati</taxon>
        <taxon>Spirochaetota</taxon>
        <taxon>Spirochaetia</taxon>
        <taxon>Leptospirales</taxon>
        <taxon>Leptospiraceae</taxon>
        <taxon>Leptospira</taxon>
    </lineage>
</organism>
<dbReference type="AlphaFoldDB" id="A0A6N4R202"/>
<sequence>MVILTSRTWNEWIAFDEKVLAVANPILIRAREDFNLSTLNEISPDFIFVPHWSFLIPAEIHDRYKTIIFHMTDLPYGRGGSPLQNLISAGHKRTKITAIQCVKGMDAGPVYLKEDLDLFGSAEEIFIRASKIIHSMILTILEKELKPIPQIGEVTTFSRRKPEQSDLNSIKDFSEDQVYDFIRMLDAPGYPRAYVRLGGYKIEFSKVFRTEDGLQGIFNIKKA</sequence>
<protein>
    <submittedName>
        <fullName evidence="3">Methionyl-tRNA formyltransferase</fullName>
    </submittedName>
</protein>
<keyword evidence="3" id="KW-0808">Transferase</keyword>
<feature type="domain" description="Methionyl-tRNA formyltransferase-like C-terminal" evidence="2">
    <location>
        <begin position="162"/>
        <end position="211"/>
    </location>
</feature>